<dbReference type="STRING" id="81857.IV38_GL001514"/>
<proteinExistence type="inferred from homology"/>
<dbReference type="SUPFAM" id="SSF50249">
    <property type="entry name" value="Nucleic acid-binding proteins"/>
    <property type="match status" value="4"/>
</dbReference>
<dbReference type="NCBIfam" id="TIGR00358">
    <property type="entry name" value="3_prime_RNase"/>
    <property type="match status" value="1"/>
</dbReference>
<evidence type="ECO:0000313" key="13">
    <source>
        <dbReference type="Proteomes" id="UP000051645"/>
    </source>
</evidence>
<evidence type="ECO:0000313" key="12">
    <source>
        <dbReference type="EMBL" id="KRN32012.1"/>
    </source>
</evidence>
<dbReference type="CDD" id="cd04471">
    <property type="entry name" value="S1_RNase_R"/>
    <property type="match status" value="1"/>
</dbReference>
<dbReference type="PANTHER" id="PTHR23355">
    <property type="entry name" value="RIBONUCLEASE"/>
    <property type="match status" value="1"/>
</dbReference>
<dbReference type="AlphaFoldDB" id="A0A0R2G3W9"/>
<keyword evidence="4 8" id="KW-0540">Nuclease</keyword>
<accession>A0A0R2G3W9</accession>
<keyword evidence="5 8" id="KW-0378">Hydrolase</keyword>
<feature type="compositionally biased region" description="Low complexity" evidence="9">
    <location>
        <begin position="764"/>
        <end position="777"/>
    </location>
</feature>
<feature type="region of interest" description="Disordered" evidence="9">
    <location>
        <begin position="717"/>
        <end position="811"/>
    </location>
</feature>
<keyword evidence="7 8" id="KW-0694">RNA-binding</keyword>
<evidence type="ECO:0000256" key="4">
    <source>
        <dbReference type="ARBA" id="ARBA00022722"/>
    </source>
</evidence>
<evidence type="ECO:0000256" key="8">
    <source>
        <dbReference type="HAMAP-Rule" id="MF_01895"/>
    </source>
</evidence>
<evidence type="ECO:0000313" key="14">
    <source>
        <dbReference type="Proteomes" id="UP000051751"/>
    </source>
</evidence>
<keyword evidence="13" id="KW-1185">Reference proteome</keyword>
<dbReference type="GO" id="GO:0008859">
    <property type="term" value="F:exoribonuclease II activity"/>
    <property type="evidence" value="ECO:0007669"/>
    <property type="project" value="UniProtKB-UniRule"/>
</dbReference>
<evidence type="ECO:0000259" key="10">
    <source>
        <dbReference type="PROSITE" id="PS50126"/>
    </source>
</evidence>
<keyword evidence="6 8" id="KW-0269">Exonuclease</keyword>
<dbReference type="Proteomes" id="UP000051751">
    <property type="component" value="Unassembled WGS sequence"/>
</dbReference>
<gene>
    <name evidence="8" type="primary">rnr</name>
    <name evidence="11" type="ORF">IV38_GL001514</name>
    <name evidence="12" type="ORF">IV40_GL001300</name>
</gene>
<dbReference type="Pfam" id="PF08206">
    <property type="entry name" value="OB_RNB"/>
    <property type="match status" value="1"/>
</dbReference>
<dbReference type="NCBIfam" id="TIGR02063">
    <property type="entry name" value="RNase_R"/>
    <property type="match status" value="1"/>
</dbReference>
<evidence type="ECO:0000256" key="5">
    <source>
        <dbReference type="ARBA" id="ARBA00022801"/>
    </source>
</evidence>
<dbReference type="PROSITE" id="PS50126">
    <property type="entry name" value="S1"/>
    <property type="match status" value="1"/>
</dbReference>
<dbReference type="InterPro" id="IPR050180">
    <property type="entry name" value="RNR_Ribonuclease"/>
</dbReference>
<reference evidence="13 14" key="1">
    <citation type="journal article" date="2015" name="Genome Announc.">
        <title>Expanding the biotechnology potential of lactobacilli through comparative genomics of 213 strains and associated genera.</title>
        <authorList>
            <person name="Sun Z."/>
            <person name="Harris H.M."/>
            <person name="McCann A."/>
            <person name="Guo C."/>
            <person name="Argimon S."/>
            <person name="Zhang W."/>
            <person name="Yang X."/>
            <person name="Jeffery I.B."/>
            <person name="Cooney J.C."/>
            <person name="Kagawa T.F."/>
            <person name="Liu W."/>
            <person name="Song Y."/>
            <person name="Salvetti E."/>
            <person name="Wrobel A."/>
            <person name="Rasinkangas P."/>
            <person name="Parkhill J."/>
            <person name="Rea M.C."/>
            <person name="O'Sullivan O."/>
            <person name="Ritari J."/>
            <person name="Douillard F.P."/>
            <person name="Paul Ross R."/>
            <person name="Yang R."/>
            <person name="Briner A.E."/>
            <person name="Felis G.E."/>
            <person name="de Vos W.M."/>
            <person name="Barrangou R."/>
            <person name="Klaenhammer T.R."/>
            <person name="Caufield P.W."/>
            <person name="Cui Y."/>
            <person name="Zhang H."/>
            <person name="O'Toole P.W."/>
        </authorList>
    </citation>
    <scope>NUCLEOTIDE SEQUENCE [LARGE SCALE GENOMIC DNA]</scope>
    <source>
        <strain evidence="11 14">ATCC BAA-66</strain>
        <strain evidence="12 13">DSM 13344</strain>
    </source>
</reference>
<sequence length="811" mass="92119">MAEQQLRKEILDIFKDAPDEKFSISDINQKLHLKGADTFRKLVQSLAQLEEKELITMNSKGDFRLNNPKKPVEGVFHANDRGFGFVTIDPDEPDAFIAPMNTDFALNGDTVQIDILKPAQPLQDKGPEGKIVAIVEHNTEKIVGEFTPYSDAQQDETGFFGMVQSHDKKLAKYTIYVSASGLKPQAGDMVQTEITAYPDNEHQESMLGIVTKTLGNKNDPGVDVLTIVYDHGVRVDFPDDALEQANAIPDTVQPEELEGRRDLTDQAVVTIDGDDSKDFDDAVNVWKLPNGNYHLGVHIADVSHYVTEDSPLDREAFERGTSTYLTDRVIPMLPFRLSNGICSLNPDVVRLTMTCEMEINPEGKVVKHDIFPSYIKSTARMTYNNVNQILAGDEALRTQYAKLVPMFEDMKDLHEILFNMRHRRGAIDFEEPEAKIIVNDQGWPVDIVLRNRGLSERAIESFMLAANETIAEHFYKKHVPFLYRVHETPDDEKIKKYFEFITNFGLVVKGSSKKVTPKMLQGVLAEVQGKPEEPVITMMTLRSMKQAHYADEQLGHFGLAAKYYTHFTSPIRRYPDLTVSRMIHSYFDHGTTEAEKDKWAEKLPGIATQSSTQERRSIDTERATDDLKKAEFMQDKVGQEFDAVISSVTSFGMFIELPNTVEGLIHISQLSDDYYDYVENQLALVGEHTHRIYRLGQPLKVKLERVDVDQREIDFSLVPGQKMPEDAELANSAQKQRRATQRERNNDRRPRRGNGKPNDHRSSNRNNNNHNGGNNNQHRSHRPSTGNRPHKQTGSTNRYQSKRNKPNKGNH</sequence>
<dbReference type="Pfam" id="PF17876">
    <property type="entry name" value="CSD2"/>
    <property type="match status" value="1"/>
</dbReference>
<dbReference type="InterPro" id="IPR040476">
    <property type="entry name" value="CSD2"/>
</dbReference>
<comment type="function">
    <text evidence="8">3'-5' exoribonuclease that releases 5'-nucleoside monophosphates and is involved in maturation of structured RNAs.</text>
</comment>
<dbReference type="PANTHER" id="PTHR23355:SF9">
    <property type="entry name" value="DIS3-LIKE EXONUCLEASE 2"/>
    <property type="match status" value="1"/>
</dbReference>
<dbReference type="GO" id="GO:0003723">
    <property type="term" value="F:RNA binding"/>
    <property type="evidence" value="ECO:0007669"/>
    <property type="project" value="UniProtKB-UniRule"/>
</dbReference>
<feature type="compositionally biased region" description="Polar residues" evidence="9">
    <location>
        <begin position="783"/>
        <end position="799"/>
    </location>
</feature>
<dbReference type="OrthoDB" id="9764149at2"/>
<dbReference type="InterPro" id="IPR001900">
    <property type="entry name" value="RNase_II/R"/>
</dbReference>
<keyword evidence="3 8" id="KW-0963">Cytoplasm</keyword>
<comment type="caution">
    <text evidence="12">The sequence shown here is derived from an EMBL/GenBank/DDBJ whole genome shotgun (WGS) entry which is preliminary data.</text>
</comment>
<evidence type="ECO:0000313" key="11">
    <source>
        <dbReference type="EMBL" id="KRN28512.1"/>
    </source>
</evidence>
<dbReference type="RefSeq" id="WP_057769467.1">
    <property type="nucleotide sequence ID" value="NZ_JQAT01000003.1"/>
</dbReference>
<dbReference type="Pfam" id="PF00773">
    <property type="entry name" value="RNB"/>
    <property type="match status" value="1"/>
</dbReference>
<comment type="catalytic activity">
    <reaction evidence="1 8">
        <text>Exonucleolytic cleavage in the 3'- to 5'-direction to yield nucleoside 5'-phosphates.</text>
        <dbReference type="EC" id="3.1.13.1"/>
    </reaction>
</comment>
<name>A0A0R2G3W9_9LACO</name>
<dbReference type="EMBL" id="JQAZ01000003">
    <property type="protein sequence ID" value="KRN32012.1"/>
    <property type="molecule type" value="Genomic_DNA"/>
</dbReference>
<dbReference type="SMART" id="SM00316">
    <property type="entry name" value="S1"/>
    <property type="match status" value="1"/>
</dbReference>
<dbReference type="Proteomes" id="UP000051645">
    <property type="component" value="Unassembled WGS sequence"/>
</dbReference>
<evidence type="ECO:0000256" key="6">
    <source>
        <dbReference type="ARBA" id="ARBA00022839"/>
    </source>
</evidence>
<dbReference type="GO" id="GO:0005829">
    <property type="term" value="C:cytosol"/>
    <property type="evidence" value="ECO:0007669"/>
    <property type="project" value="TreeGrafter"/>
</dbReference>
<evidence type="ECO:0000256" key="1">
    <source>
        <dbReference type="ARBA" id="ARBA00001849"/>
    </source>
</evidence>
<dbReference type="InterPro" id="IPR011805">
    <property type="entry name" value="RNase_R"/>
</dbReference>
<evidence type="ECO:0000256" key="9">
    <source>
        <dbReference type="SAM" id="MobiDB-lite"/>
    </source>
</evidence>
<dbReference type="PATRIC" id="fig|81857.3.peg.1523"/>
<dbReference type="HAMAP" id="MF_01895">
    <property type="entry name" value="RNase_R"/>
    <property type="match status" value="1"/>
</dbReference>
<dbReference type="InterPro" id="IPR012340">
    <property type="entry name" value="NA-bd_OB-fold"/>
</dbReference>
<dbReference type="Gene3D" id="2.40.50.140">
    <property type="entry name" value="Nucleic acid-binding proteins"/>
    <property type="match status" value="2"/>
</dbReference>
<evidence type="ECO:0000256" key="2">
    <source>
        <dbReference type="ARBA" id="ARBA00004496"/>
    </source>
</evidence>
<comment type="subcellular location">
    <subcellularLocation>
        <location evidence="2 8">Cytoplasm</location>
    </subcellularLocation>
</comment>
<feature type="compositionally biased region" description="Basic residues" evidence="9">
    <location>
        <begin position="800"/>
        <end position="811"/>
    </location>
</feature>
<dbReference type="EMBL" id="JQAT01000003">
    <property type="protein sequence ID" value="KRN28512.1"/>
    <property type="molecule type" value="Genomic_DNA"/>
</dbReference>
<comment type="similarity">
    <text evidence="8">Belongs to the RNR ribonuclease family. RNase R subfamily.</text>
</comment>
<dbReference type="Pfam" id="PF00575">
    <property type="entry name" value="S1"/>
    <property type="match status" value="1"/>
</dbReference>
<dbReference type="InterPro" id="IPR004476">
    <property type="entry name" value="RNase_II/RNase_R"/>
</dbReference>
<dbReference type="SMART" id="SM00955">
    <property type="entry name" value="RNB"/>
    <property type="match status" value="1"/>
</dbReference>
<evidence type="ECO:0000256" key="3">
    <source>
        <dbReference type="ARBA" id="ARBA00022490"/>
    </source>
</evidence>
<organism evidence="12 13">
    <name type="scientific">Lactobacillus selangorensis</name>
    <dbReference type="NCBI Taxonomy" id="81857"/>
    <lineage>
        <taxon>Bacteria</taxon>
        <taxon>Bacillati</taxon>
        <taxon>Bacillota</taxon>
        <taxon>Bacilli</taxon>
        <taxon>Lactobacillales</taxon>
        <taxon>Lactobacillaceae</taxon>
        <taxon>Lactobacillus</taxon>
    </lineage>
</organism>
<evidence type="ECO:0000256" key="7">
    <source>
        <dbReference type="ARBA" id="ARBA00022884"/>
    </source>
</evidence>
<dbReference type="EC" id="3.1.13.1" evidence="8"/>
<dbReference type="InterPro" id="IPR003029">
    <property type="entry name" value="S1_domain"/>
</dbReference>
<dbReference type="GO" id="GO:0006402">
    <property type="term" value="P:mRNA catabolic process"/>
    <property type="evidence" value="ECO:0007669"/>
    <property type="project" value="TreeGrafter"/>
</dbReference>
<feature type="domain" description="S1 motif" evidence="10">
    <location>
        <begin position="638"/>
        <end position="718"/>
    </location>
</feature>
<dbReference type="InterPro" id="IPR013223">
    <property type="entry name" value="RNase_B_OB_dom"/>
</dbReference>
<protein>
    <recommendedName>
        <fullName evidence="8">Ribonuclease R</fullName>
        <shortName evidence="8">RNase R</shortName>
        <ecNumber evidence="8">3.1.13.1</ecNumber>
    </recommendedName>
</protein>